<feature type="coiled-coil region" evidence="2">
    <location>
        <begin position="1170"/>
        <end position="1204"/>
    </location>
</feature>
<dbReference type="OrthoDB" id="3367at2759"/>
<keyword evidence="2" id="KW-0175">Coiled coil</keyword>
<evidence type="ECO:0000313" key="6">
    <source>
        <dbReference type="Proteomes" id="UP000054937"/>
    </source>
</evidence>
<keyword evidence="1" id="KW-0378">Hydrolase</keyword>
<protein>
    <submittedName>
        <fullName evidence="5">WD40-repeat-containing domain</fullName>
    </submittedName>
</protein>
<evidence type="ECO:0000256" key="2">
    <source>
        <dbReference type="SAM" id="Coils"/>
    </source>
</evidence>
<organism evidence="5 6">
    <name type="scientific">Pseudocohnilembus persalinus</name>
    <name type="common">Ciliate</name>
    <dbReference type="NCBI Taxonomy" id="266149"/>
    <lineage>
        <taxon>Eukaryota</taxon>
        <taxon>Sar</taxon>
        <taxon>Alveolata</taxon>
        <taxon>Ciliophora</taxon>
        <taxon>Intramacronucleata</taxon>
        <taxon>Oligohymenophorea</taxon>
        <taxon>Scuticociliatia</taxon>
        <taxon>Philasterida</taxon>
        <taxon>Pseudocohnilembidae</taxon>
        <taxon>Pseudocohnilembus</taxon>
    </lineage>
</organism>
<feature type="domain" description="Peptidase S9 prolyl oligopeptidase catalytic" evidence="4">
    <location>
        <begin position="556"/>
        <end position="753"/>
    </location>
</feature>
<proteinExistence type="predicted"/>
<comment type="caution">
    <text evidence="5">The sequence shown here is derived from an EMBL/GenBank/DDBJ whole genome shotgun (WGS) entry which is preliminary data.</text>
</comment>
<evidence type="ECO:0000256" key="3">
    <source>
        <dbReference type="SAM" id="MobiDB-lite"/>
    </source>
</evidence>
<accession>A0A0V0R833</accession>
<dbReference type="Gene3D" id="2.130.10.10">
    <property type="entry name" value="YVTN repeat-like/Quinoprotein amine dehydrogenase"/>
    <property type="match status" value="1"/>
</dbReference>
<evidence type="ECO:0000259" key="4">
    <source>
        <dbReference type="Pfam" id="PF00326"/>
    </source>
</evidence>
<dbReference type="InParanoid" id="A0A0V0R833"/>
<keyword evidence="6" id="KW-1185">Reference proteome</keyword>
<dbReference type="Gene3D" id="3.40.50.1820">
    <property type="entry name" value="alpha/beta hydrolase"/>
    <property type="match status" value="1"/>
</dbReference>
<dbReference type="SUPFAM" id="SSF53474">
    <property type="entry name" value="alpha/beta-Hydrolases"/>
    <property type="match status" value="1"/>
</dbReference>
<dbReference type="EMBL" id="LDAU01000025">
    <property type="protein sequence ID" value="KRX10653.1"/>
    <property type="molecule type" value="Genomic_DNA"/>
</dbReference>
<dbReference type="InterPro" id="IPR001375">
    <property type="entry name" value="Peptidase_S9_cat"/>
</dbReference>
<evidence type="ECO:0000256" key="1">
    <source>
        <dbReference type="ARBA" id="ARBA00022801"/>
    </source>
</evidence>
<dbReference type="Proteomes" id="UP000054937">
    <property type="component" value="Unassembled WGS sequence"/>
</dbReference>
<reference evidence="5 6" key="1">
    <citation type="journal article" date="2015" name="Sci. Rep.">
        <title>Genome of the facultative scuticociliatosis pathogen Pseudocohnilembus persalinus provides insight into its virulence through horizontal gene transfer.</title>
        <authorList>
            <person name="Xiong J."/>
            <person name="Wang G."/>
            <person name="Cheng J."/>
            <person name="Tian M."/>
            <person name="Pan X."/>
            <person name="Warren A."/>
            <person name="Jiang C."/>
            <person name="Yuan D."/>
            <person name="Miao W."/>
        </authorList>
    </citation>
    <scope>NUCLEOTIDE SEQUENCE [LARGE SCALE GENOMIC DNA]</scope>
    <source>
        <strain evidence="5">36N120E</strain>
    </source>
</reference>
<dbReference type="InterPro" id="IPR036322">
    <property type="entry name" value="WD40_repeat_dom_sf"/>
</dbReference>
<dbReference type="SUPFAM" id="SSF50978">
    <property type="entry name" value="WD40 repeat-like"/>
    <property type="match status" value="1"/>
</dbReference>
<dbReference type="PANTHER" id="PTHR42776:SF4">
    <property type="entry name" value="ACYLAMINO-ACID-RELEASING ENZYME"/>
    <property type="match status" value="1"/>
</dbReference>
<feature type="region of interest" description="Disordered" evidence="3">
    <location>
        <begin position="266"/>
        <end position="286"/>
    </location>
</feature>
<evidence type="ECO:0000313" key="5">
    <source>
        <dbReference type="EMBL" id="KRX10653.1"/>
    </source>
</evidence>
<dbReference type="InterPro" id="IPR029058">
    <property type="entry name" value="AB_hydrolase_fold"/>
</dbReference>
<dbReference type="Pfam" id="PF00326">
    <property type="entry name" value="Peptidase_S9"/>
    <property type="match status" value="1"/>
</dbReference>
<name>A0A0V0R833_PSEPJ</name>
<dbReference type="GO" id="GO:0004252">
    <property type="term" value="F:serine-type endopeptidase activity"/>
    <property type="evidence" value="ECO:0007669"/>
    <property type="project" value="TreeGrafter"/>
</dbReference>
<dbReference type="PANTHER" id="PTHR42776">
    <property type="entry name" value="SERINE PEPTIDASE S9 FAMILY MEMBER"/>
    <property type="match status" value="1"/>
</dbReference>
<feature type="coiled-coil region" evidence="2">
    <location>
        <begin position="1273"/>
        <end position="1300"/>
    </location>
</feature>
<gene>
    <name evidence="5" type="ORF">PPERSA_05473</name>
</gene>
<dbReference type="InterPro" id="IPR015943">
    <property type="entry name" value="WD40/YVTN_repeat-like_dom_sf"/>
</dbReference>
<dbReference type="GO" id="GO:0006508">
    <property type="term" value="P:proteolysis"/>
    <property type="evidence" value="ECO:0007669"/>
    <property type="project" value="InterPro"/>
</dbReference>
<dbReference type="SUPFAM" id="SSF82171">
    <property type="entry name" value="DPP6 N-terminal domain-like"/>
    <property type="match status" value="1"/>
</dbReference>
<sequence>MSNTQRVKKLAAFFENMGNNCKDVVDAKLISKDLIQVTHAQPNYKLDMKQYFQSLFDLKTKQKLNTHPIFSQPQYASNSPSGSFLAQTVEAPKENSDKKKQVIQVRNQSGSIESQIVVDEFIEKILNSEVFGKPYQWNQDETKFLFIANPVDKLGTFFLDNEDENLDNVINEGLKLNKYRQDYGECMNGVYNPNLYEYNIKDQKLYQILLPDDILPCYPQYLDKKGDQIIIQGYKIKKEYKYGIIHCFNRDSDIILLQKVEKKQISPKEKKEESNKQENSKNKEKTSEFVTISEDRVCQHPMISPDLTKIIYYFSPFKGPHLNYLGIKLIDTQSLKIEKLADYSYEYKKDQFMGVCGFYDTIGDAQWLNDSRNFVFGTIEQGSEHLYILNTENKKIEKISQQLVKNKNSGITSIQEYDKNHNILFATRSSNNEPNQLYYLDFNKALDQNKQINQEKIQWENIDIYQKSDKSNFVNQITNFLQKNLEEKILTLENGVEALFWSLKEPENLDLSEVPKEIQDLWDSDPNLDPSKLTKDKRALLNIVHGGPHAFAFGTFSKYRLYFLLNGFNILAPNFTGSAGYGMKFIEDLQGKIGEADIKDINQFIDLILKDKLCDKNKIFGYGGSYGGYLCGIFASRQPDIYRGCILINSVLNIPFNVNITDIVEWNTNTALAHEEMNWNLTSEDYKIMHDKSPMRDPAQIPIIQFLGDNDRRVPYQQGLAYHAQALQNGTHSEVYVYKKGDHGLFITPRYEFDFNMKAALFVEKVDNIKQPINNYLEFVANINTQSHLNSPFYSLPVAGTINEQELILGLRSEKQISFLRSNQSQIQIHSNLDFTDDFLKIHHQISTYQLIKADKQSKSHFNVLVGFNDGLIMLVDIKNTNFIDSFNLIQNVEKQQQIFKKASVQKILVVPNSDDKQFLTLFSDNTLILYQINTITQSDAFLTEILKLEAKLNFEKNAQDFPKVRQKHESILEHGVITDPNFQCYGVFSTSNQIESLSYFKFNCCSISDIIVLPENSYVHEIYQKKEKPKYNPLIIAYTGLDGYFRIVDINNLKPLYLFQSNFGGINSIQFENFQKPICAMGCQDDSSIILNLKTQKYIRITGHKSFVSRAIFAPVDPDFIRIISSSFDCSFSIKDIERSLIDPDYIPQNNNINNINNNQKNQEKQWEMNGRQTDKMEYENEIQQQQQQQESVNQQIKQKQLQQNSQNVNFNFPVKIIYKEKDAIQLKLETEENKSEIFVINKEGIGYVECVDRYLITSAFDGCCSYYLFQQQFTEEQIEEVYQNRQKIKNQLKKRNTNNMQRQE</sequence>